<evidence type="ECO:0000256" key="2">
    <source>
        <dbReference type="ARBA" id="ARBA00022448"/>
    </source>
</evidence>
<dbReference type="AlphaFoldDB" id="A0A3S0HB16"/>
<evidence type="ECO:0000313" key="9">
    <source>
        <dbReference type="EMBL" id="RTQ82360.1"/>
    </source>
</evidence>
<evidence type="ECO:0000256" key="6">
    <source>
        <dbReference type="ARBA" id="ARBA00023136"/>
    </source>
</evidence>
<dbReference type="GO" id="GO:0042910">
    <property type="term" value="F:xenobiotic transmembrane transporter activity"/>
    <property type="evidence" value="ECO:0007669"/>
    <property type="project" value="InterPro"/>
</dbReference>
<protein>
    <submittedName>
        <fullName evidence="9">MATE family efflux transporter</fullName>
    </submittedName>
</protein>
<evidence type="ECO:0000256" key="4">
    <source>
        <dbReference type="ARBA" id="ARBA00022692"/>
    </source>
</evidence>
<evidence type="ECO:0000256" key="3">
    <source>
        <dbReference type="ARBA" id="ARBA00022475"/>
    </source>
</evidence>
<evidence type="ECO:0000256" key="7">
    <source>
        <dbReference type="SAM" id="MobiDB-lite"/>
    </source>
</evidence>
<feature type="transmembrane region" description="Helical" evidence="8">
    <location>
        <begin position="406"/>
        <end position="427"/>
    </location>
</feature>
<feature type="transmembrane region" description="Helical" evidence="8">
    <location>
        <begin position="210"/>
        <end position="231"/>
    </location>
</feature>
<dbReference type="InterPro" id="IPR002528">
    <property type="entry name" value="MATE_fam"/>
</dbReference>
<name>A0A3S0HB16_STEMA</name>
<keyword evidence="3" id="KW-1003">Cell membrane</keyword>
<gene>
    <name evidence="9" type="ORF">EKL94_21605</name>
</gene>
<dbReference type="InterPro" id="IPR052031">
    <property type="entry name" value="Membrane_Transporter-Flippase"/>
</dbReference>
<keyword evidence="6 8" id="KW-0472">Membrane</keyword>
<comment type="subcellular location">
    <subcellularLocation>
        <location evidence="1">Cell inner membrane</location>
        <topology evidence="1">Multi-pass membrane protein</topology>
    </subcellularLocation>
</comment>
<feature type="transmembrane region" description="Helical" evidence="8">
    <location>
        <begin position="439"/>
        <end position="459"/>
    </location>
</feature>
<feature type="transmembrane region" description="Helical" evidence="8">
    <location>
        <begin position="26"/>
        <end position="48"/>
    </location>
</feature>
<dbReference type="PANTHER" id="PTHR43549">
    <property type="entry name" value="MULTIDRUG RESISTANCE PROTEIN YPNP-RELATED"/>
    <property type="match status" value="1"/>
</dbReference>
<evidence type="ECO:0000313" key="10">
    <source>
        <dbReference type="Proteomes" id="UP000271705"/>
    </source>
</evidence>
<accession>A0A3S0HB16</accession>
<keyword evidence="4 8" id="KW-0812">Transmembrane</keyword>
<dbReference type="PIRSF" id="PIRSF006603">
    <property type="entry name" value="DinF"/>
    <property type="match status" value="1"/>
</dbReference>
<dbReference type="EMBL" id="RXLZ01000111">
    <property type="protein sequence ID" value="RTQ82360.1"/>
    <property type="molecule type" value="Genomic_DNA"/>
</dbReference>
<feature type="transmembrane region" description="Helical" evidence="8">
    <location>
        <begin position="105"/>
        <end position="130"/>
    </location>
</feature>
<feature type="region of interest" description="Disordered" evidence="7">
    <location>
        <begin position="1"/>
        <end position="23"/>
    </location>
</feature>
<feature type="transmembrane region" description="Helical" evidence="8">
    <location>
        <begin position="382"/>
        <end position="399"/>
    </location>
</feature>
<feature type="transmembrane region" description="Helical" evidence="8">
    <location>
        <begin position="68"/>
        <end position="93"/>
    </location>
</feature>
<dbReference type="InterPro" id="IPR048279">
    <property type="entry name" value="MdtK-like"/>
</dbReference>
<sequence>MQPGPQSPCAPPGGTRRPTRPPVAPPLWRTYLTLLLPMLLTNALQLAAGTLDNVYLGHLLGTQAVAAAAAFFPVFFLLLALVMGLATGAMVLIGQAWGAGRPQQARAVAGSAVALILLLSVLVMAVGGGFAPQLLAALGTPAPILGESIVYARVLLLAAPAFFLLWLATAVSRAVGDAKTPLHALLLATVVGLLCTPLLILGWAGLPQLGAASAAVSAALASLLALAWLMWRWQRMGHPLAPGHELLQAIRFDGALIRSMLRIGVPSSLQMLSLAVAEIVLLGWINRHGYTATAAYGAVNQLMSWVQLPAMSMGITATILAAHAMGAGRGVRLPAIARTGVLLGLAILSGVVVLVVALAPWLTGLILAATDVRELATQQLRTVVWGVLAMGGSAVLVGVMRGSGTVWLPALLGMVAVLLLELPLATWLQSRHGLAGLWWAWPLGLLAMLVMQVFCFAHWRRRVQAG</sequence>
<dbReference type="Pfam" id="PF01554">
    <property type="entry name" value="MatE"/>
    <property type="match status" value="2"/>
</dbReference>
<reference evidence="9 10" key="1">
    <citation type="submission" date="2018-12" db="EMBL/GenBank/DDBJ databases">
        <authorList>
            <person name="Kartti S."/>
            <person name="Manni A."/>
            <person name="Chemao El Fihri M.W."/>
            <person name="Laamarti M."/>
            <person name="Temsamani L."/>
            <person name="El Jamali J.E."/>
            <person name="Ouadghiri M."/>
            <person name="Ibrahimi A."/>
            <person name="Filati-Maltouf A."/>
        </authorList>
    </citation>
    <scope>NUCLEOTIDE SEQUENCE [LARGE SCALE GENOMIC DNA]</scope>
    <source>
        <strain evidence="9 10">MDMC339</strain>
    </source>
</reference>
<dbReference type="NCBIfam" id="TIGR00797">
    <property type="entry name" value="matE"/>
    <property type="match status" value="1"/>
</dbReference>
<proteinExistence type="predicted"/>
<evidence type="ECO:0000256" key="1">
    <source>
        <dbReference type="ARBA" id="ARBA00004429"/>
    </source>
</evidence>
<keyword evidence="5 8" id="KW-1133">Transmembrane helix</keyword>
<keyword evidence="2" id="KW-0813">Transport</keyword>
<comment type="caution">
    <text evidence="9">The sequence shown here is derived from an EMBL/GenBank/DDBJ whole genome shotgun (WGS) entry which is preliminary data.</text>
</comment>
<organism evidence="9 10">
    <name type="scientific">Stenotrophomonas maltophilia</name>
    <name type="common">Pseudomonas maltophilia</name>
    <name type="synonym">Xanthomonas maltophilia</name>
    <dbReference type="NCBI Taxonomy" id="40324"/>
    <lineage>
        <taxon>Bacteria</taxon>
        <taxon>Pseudomonadati</taxon>
        <taxon>Pseudomonadota</taxon>
        <taxon>Gammaproteobacteria</taxon>
        <taxon>Lysobacterales</taxon>
        <taxon>Lysobacteraceae</taxon>
        <taxon>Stenotrophomonas</taxon>
        <taxon>Stenotrophomonas maltophilia group</taxon>
    </lineage>
</organism>
<feature type="transmembrane region" description="Helical" evidence="8">
    <location>
        <begin position="305"/>
        <end position="328"/>
    </location>
</feature>
<feature type="transmembrane region" description="Helical" evidence="8">
    <location>
        <begin position="340"/>
        <end position="362"/>
    </location>
</feature>
<evidence type="ECO:0000256" key="8">
    <source>
        <dbReference type="SAM" id="Phobius"/>
    </source>
</evidence>
<feature type="transmembrane region" description="Helical" evidence="8">
    <location>
        <begin position="150"/>
        <end position="172"/>
    </location>
</feature>
<dbReference type="PANTHER" id="PTHR43549:SF3">
    <property type="entry name" value="MULTIDRUG RESISTANCE PROTEIN YPNP-RELATED"/>
    <property type="match status" value="1"/>
</dbReference>
<feature type="compositionally biased region" description="Pro residues" evidence="7">
    <location>
        <begin position="1"/>
        <end position="11"/>
    </location>
</feature>
<feature type="transmembrane region" description="Helical" evidence="8">
    <location>
        <begin position="268"/>
        <end position="285"/>
    </location>
</feature>
<feature type="transmembrane region" description="Helical" evidence="8">
    <location>
        <begin position="184"/>
        <end position="204"/>
    </location>
</feature>
<evidence type="ECO:0000256" key="5">
    <source>
        <dbReference type="ARBA" id="ARBA00022989"/>
    </source>
</evidence>
<dbReference type="GO" id="GO:0015297">
    <property type="term" value="F:antiporter activity"/>
    <property type="evidence" value="ECO:0007669"/>
    <property type="project" value="InterPro"/>
</dbReference>
<dbReference type="Proteomes" id="UP000271705">
    <property type="component" value="Unassembled WGS sequence"/>
</dbReference>
<dbReference type="GO" id="GO:0005886">
    <property type="term" value="C:plasma membrane"/>
    <property type="evidence" value="ECO:0007669"/>
    <property type="project" value="UniProtKB-SubCell"/>
</dbReference>